<comment type="catalytic activity">
    <reaction evidence="14 15">
        <text>2 cob(II)alamin + reduced [electron-transfer flavoprotein] + 2 ATP = 2 adenosylcob(III)alamin + 2 triphosphate + oxidized [electron-transfer flavoprotein] + 3 H(+)</text>
        <dbReference type="Rhea" id="RHEA:28671"/>
        <dbReference type="Rhea" id="RHEA-COMP:10685"/>
        <dbReference type="Rhea" id="RHEA-COMP:10686"/>
        <dbReference type="ChEBI" id="CHEBI:15378"/>
        <dbReference type="ChEBI" id="CHEBI:16304"/>
        <dbReference type="ChEBI" id="CHEBI:18036"/>
        <dbReference type="ChEBI" id="CHEBI:18408"/>
        <dbReference type="ChEBI" id="CHEBI:30616"/>
        <dbReference type="ChEBI" id="CHEBI:57692"/>
        <dbReference type="ChEBI" id="CHEBI:58307"/>
        <dbReference type="EC" id="2.5.1.17"/>
    </reaction>
</comment>
<comment type="subcellular location">
    <subcellularLocation>
        <location evidence="1">Cytoplasm</location>
    </subcellularLocation>
</comment>
<comment type="pathway">
    <text evidence="2 15">Cofactor biosynthesis; adenosylcobalamin biosynthesis; adenosylcobalamin from cob(II)yrinate a,c-diamide: step 2/7.</text>
</comment>
<dbReference type="SUPFAM" id="SSF89028">
    <property type="entry name" value="Cobalamin adenosyltransferase-like"/>
    <property type="match status" value="1"/>
</dbReference>
<dbReference type="EC" id="2.5.1.17" evidence="4 15"/>
<keyword evidence="15" id="KW-0169">Cobalamin biosynthesis</keyword>
<gene>
    <name evidence="17" type="ORF">CH371_14585</name>
</gene>
<dbReference type="InterPro" id="IPR036451">
    <property type="entry name" value="CblAdoTrfase-like_sf"/>
</dbReference>
<evidence type="ECO:0000256" key="11">
    <source>
        <dbReference type="ARBA" id="ARBA00033334"/>
    </source>
</evidence>
<dbReference type="Gene3D" id="1.20.1200.10">
    <property type="entry name" value="Cobalamin adenosyltransferase-like"/>
    <property type="match status" value="1"/>
</dbReference>
<evidence type="ECO:0000256" key="2">
    <source>
        <dbReference type="ARBA" id="ARBA00005121"/>
    </source>
</evidence>
<protein>
    <recommendedName>
        <fullName evidence="5 15">Corrinoid adenosyltransferase</fullName>
        <ecNumber evidence="4 15">2.5.1.17</ecNumber>
    </recommendedName>
    <alternativeName>
        <fullName evidence="10 15">Cob(II)alamin adenosyltransferase</fullName>
    </alternativeName>
    <alternativeName>
        <fullName evidence="12 15">Cob(II)yrinic acid a,c-diamide adenosyltransferase</fullName>
    </alternativeName>
    <alternativeName>
        <fullName evidence="11 15">Cobinamide/cobalamin adenosyltransferase</fullName>
    </alternativeName>
</protein>
<dbReference type="EMBL" id="NPDT01000006">
    <property type="protein sequence ID" value="PJZ65147.1"/>
    <property type="molecule type" value="Genomic_DNA"/>
</dbReference>
<feature type="domain" description="Cobalamin adenosyltransferase-like" evidence="16">
    <location>
        <begin position="3"/>
        <end position="167"/>
    </location>
</feature>
<comment type="caution">
    <text evidence="17">The sequence shown here is derived from an EMBL/GenBank/DDBJ whole genome shotgun (WGS) entry which is preliminary data.</text>
</comment>
<evidence type="ECO:0000256" key="15">
    <source>
        <dbReference type="RuleBase" id="RU366026"/>
    </source>
</evidence>
<dbReference type="NCBIfam" id="TIGR00636">
    <property type="entry name" value="PduO_Nterm"/>
    <property type="match status" value="1"/>
</dbReference>
<dbReference type="Pfam" id="PF01923">
    <property type="entry name" value="Cob_adeno_trans"/>
    <property type="match status" value="1"/>
</dbReference>
<keyword evidence="8 15" id="KW-0547">Nucleotide-binding</keyword>
<comment type="similarity">
    <text evidence="3 15">Belongs to the Cob(I)alamin adenosyltransferase family.</text>
</comment>
<comment type="catalytic activity">
    <reaction evidence="13 15">
        <text>2 cob(II)yrinate a,c diamide + reduced [electron-transfer flavoprotein] + 2 ATP = 2 adenosylcob(III)yrinate a,c-diamide + 2 triphosphate + oxidized [electron-transfer flavoprotein] + 3 H(+)</text>
        <dbReference type="Rhea" id="RHEA:11528"/>
        <dbReference type="Rhea" id="RHEA-COMP:10685"/>
        <dbReference type="Rhea" id="RHEA-COMP:10686"/>
        <dbReference type="ChEBI" id="CHEBI:15378"/>
        <dbReference type="ChEBI" id="CHEBI:18036"/>
        <dbReference type="ChEBI" id="CHEBI:30616"/>
        <dbReference type="ChEBI" id="CHEBI:57692"/>
        <dbReference type="ChEBI" id="CHEBI:58307"/>
        <dbReference type="ChEBI" id="CHEBI:58503"/>
        <dbReference type="ChEBI" id="CHEBI:58537"/>
        <dbReference type="EC" id="2.5.1.17"/>
    </reaction>
</comment>
<reference evidence="17 18" key="1">
    <citation type="submission" date="2017-07" db="EMBL/GenBank/DDBJ databases">
        <title>Leptospira spp. isolated from tropical soils.</title>
        <authorList>
            <person name="Thibeaux R."/>
            <person name="Iraola G."/>
            <person name="Ferres I."/>
            <person name="Bierque E."/>
            <person name="Girault D."/>
            <person name="Soupe-Gilbert M.-E."/>
            <person name="Picardeau M."/>
            <person name="Goarant C."/>
        </authorList>
    </citation>
    <scope>NUCLEOTIDE SEQUENCE [LARGE SCALE GENOMIC DNA]</scope>
    <source>
        <strain evidence="17 18">FH2-C-A2</strain>
    </source>
</reference>
<evidence type="ECO:0000256" key="5">
    <source>
        <dbReference type="ARBA" id="ARBA00020963"/>
    </source>
</evidence>
<dbReference type="Proteomes" id="UP000231912">
    <property type="component" value="Unassembled WGS sequence"/>
</dbReference>
<dbReference type="GO" id="GO:0005524">
    <property type="term" value="F:ATP binding"/>
    <property type="evidence" value="ECO:0007669"/>
    <property type="project" value="UniProtKB-UniRule"/>
</dbReference>
<evidence type="ECO:0000256" key="8">
    <source>
        <dbReference type="ARBA" id="ARBA00022741"/>
    </source>
</evidence>
<organism evidence="17 18">
    <name type="scientific">Leptospira wolffii</name>
    <dbReference type="NCBI Taxonomy" id="409998"/>
    <lineage>
        <taxon>Bacteria</taxon>
        <taxon>Pseudomonadati</taxon>
        <taxon>Spirochaetota</taxon>
        <taxon>Spirochaetia</taxon>
        <taxon>Leptospirales</taxon>
        <taxon>Leptospiraceae</taxon>
        <taxon>Leptospira</taxon>
    </lineage>
</organism>
<accession>A0A2M9Z9V7</accession>
<dbReference type="GO" id="GO:0009236">
    <property type="term" value="P:cobalamin biosynthetic process"/>
    <property type="evidence" value="ECO:0007669"/>
    <property type="project" value="UniProtKB-UniRule"/>
</dbReference>
<dbReference type="FunFam" id="1.20.1200.10:FF:000003">
    <property type="entry name" value="ATP:cob(I)alamin adenosyltransferase"/>
    <property type="match status" value="1"/>
</dbReference>
<evidence type="ECO:0000313" key="17">
    <source>
        <dbReference type="EMBL" id="PJZ65147.1"/>
    </source>
</evidence>
<keyword evidence="7 15" id="KW-0808">Transferase</keyword>
<dbReference type="GO" id="GO:0008817">
    <property type="term" value="F:corrinoid adenosyltransferase activity"/>
    <property type="evidence" value="ECO:0007669"/>
    <property type="project" value="UniProtKB-UniRule"/>
</dbReference>
<evidence type="ECO:0000256" key="7">
    <source>
        <dbReference type="ARBA" id="ARBA00022679"/>
    </source>
</evidence>
<dbReference type="RefSeq" id="WP_100759550.1">
    <property type="nucleotide sequence ID" value="NZ_NPDT01000006.1"/>
</dbReference>
<dbReference type="InterPro" id="IPR029499">
    <property type="entry name" value="PduO-typ"/>
</dbReference>
<evidence type="ECO:0000313" key="18">
    <source>
        <dbReference type="Proteomes" id="UP000231912"/>
    </source>
</evidence>
<dbReference type="AlphaFoldDB" id="A0A2M9Z9V7"/>
<keyword evidence="6" id="KW-0963">Cytoplasm</keyword>
<evidence type="ECO:0000256" key="6">
    <source>
        <dbReference type="ARBA" id="ARBA00022490"/>
    </source>
</evidence>
<evidence type="ECO:0000259" key="16">
    <source>
        <dbReference type="Pfam" id="PF01923"/>
    </source>
</evidence>
<name>A0A2M9Z9V7_9LEPT</name>
<keyword evidence="9 15" id="KW-0067">ATP-binding</keyword>
<dbReference type="UniPathway" id="UPA00148">
    <property type="reaction ID" value="UER00233"/>
</dbReference>
<evidence type="ECO:0000256" key="13">
    <source>
        <dbReference type="ARBA" id="ARBA00048555"/>
    </source>
</evidence>
<dbReference type="GO" id="GO:0005737">
    <property type="term" value="C:cytoplasm"/>
    <property type="evidence" value="ECO:0007669"/>
    <property type="project" value="UniProtKB-SubCell"/>
</dbReference>
<evidence type="ECO:0000256" key="1">
    <source>
        <dbReference type="ARBA" id="ARBA00004496"/>
    </source>
</evidence>
<dbReference type="PANTHER" id="PTHR12213:SF0">
    <property type="entry name" value="CORRINOID ADENOSYLTRANSFERASE MMAB"/>
    <property type="match status" value="1"/>
</dbReference>
<evidence type="ECO:0000256" key="9">
    <source>
        <dbReference type="ARBA" id="ARBA00022840"/>
    </source>
</evidence>
<dbReference type="InterPro" id="IPR016030">
    <property type="entry name" value="CblAdoTrfase-like"/>
</dbReference>
<sequence>MKIYTKKGDTGTTSLASGSRVSKSDKRVELYGTADELNSSLGVALSFLKADSSLRPGLERIQNLLFELGSELAGFRKKDDTSCILEDDILSLEKEIDLWQESLVPLKNFILPGGSAPSSFLHISRTLARRLERDLVRYKEEGAEVFPENLRFLNRLSDYLFVAARFANFESKIEEPQWKSRAKGQQ</sequence>
<evidence type="ECO:0000256" key="14">
    <source>
        <dbReference type="ARBA" id="ARBA00048692"/>
    </source>
</evidence>
<evidence type="ECO:0000256" key="12">
    <source>
        <dbReference type="ARBA" id="ARBA00033354"/>
    </source>
</evidence>
<evidence type="ECO:0000256" key="3">
    <source>
        <dbReference type="ARBA" id="ARBA00007487"/>
    </source>
</evidence>
<dbReference type="PANTHER" id="PTHR12213">
    <property type="entry name" value="CORRINOID ADENOSYLTRANSFERASE"/>
    <property type="match status" value="1"/>
</dbReference>
<proteinExistence type="inferred from homology"/>
<evidence type="ECO:0000256" key="4">
    <source>
        <dbReference type="ARBA" id="ARBA00012454"/>
    </source>
</evidence>
<evidence type="ECO:0000256" key="10">
    <source>
        <dbReference type="ARBA" id="ARBA00031529"/>
    </source>
</evidence>